<feature type="transmembrane region" description="Helical" evidence="1">
    <location>
        <begin position="46"/>
        <end position="68"/>
    </location>
</feature>
<dbReference type="RefSeq" id="WP_183498739.1">
    <property type="nucleotide sequence ID" value="NZ_BAABCO010000001.1"/>
</dbReference>
<evidence type="ECO:0000313" key="3">
    <source>
        <dbReference type="Proteomes" id="UP000549113"/>
    </source>
</evidence>
<proteinExistence type="predicted"/>
<keyword evidence="1" id="KW-0472">Membrane</keyword>
<accession>A0AA40VLP5</accession>
<reference evidence="2 3" key="1">
    <citation type="submission" date="2020-08" db="EMBL/GenBank/DDBJ databases">
        <title>Sequencing the genomes of 1000 actinobacteria strains.</title>
        <authorList>
            <person name="Klenk H.-P."/>
        </authorList>
    </citation>
    <scope>NUCLEOTIDE SEQUENCE [LARGE SCALE GENOMIC DNA]</scope>
    <source>
        <strain evidence="2 3">DSM 19600</strain>
    </source>
</reference>
<feature type="transmembrane region" description="Helical" evidence="1">
    <location>
        <begin position="14"/>
        <end position="34"/>
    </location>
</feature>
<evidence type="ECO:0000313" key="2">
    <source>
        <dbReference type="EMBL" id="MBB4139037.1"/>
    </source>
</evidence>
<evidence type="ECO:0008006" key="4">
    <source>
        <dbReference type="Google" id="ProtNLM"/>
    </source>
</evidence>
<dbReference type="Pfam" id="PF14017">
    <property type="entry name" value="DUF4233"/>
    <property type="match status" value="1"/>
</dbReference>
<comment type="caution">
    <text evidence="2">The sequence shown here is derived from an EMBL/GenBank/DDBJ whole genome shotgun (WGS) entry which is preliminary data.</text>
</comment>
<protein>
    <recommendedName>
        <fullName evidence="4">DUF4233 domain-containing protein</fullName>
    </recommendedName>
</protein>
<feature type="transmembrane region" description="Helical" evidence="1">
    <location>
        <begin position="80"/>
        <end position="106"/>
    </location>
</feature>
<keyword evidence="3" id="KW-1185">Reference proteome</keyword>
<dbReference type="InterPro" id="IPR025327">
    <property type="entry name" value="DUF4233"/>
</dbReference>
<name>A0AA40VLP5_9MICO</name>
<sequence>MNARARRARGARESLASVVLGLESLIVFLAGLALHGLDALPGMPSWWGIIAGVVFALAMLATIGVLRYRWGIILGWVWQVIIALGGVRVPALIFVALIFGGMYAYATIKGGALDARNARIAAGTDDTNGEPA</sequence>
<organism evidence="2 3">
    <name type="scientific">Microbacterium invictum</name>
    <dbReference type="NCBI Taxonomy" id="515415"/>
    <lineage>
        <taxon>Bacteria</taxon>
        <taxon>Bacillati</taxon>
        <taxon>Actinomycetota</taxon>
        <taxon>Actinomycetes</taxon>
        <taxon>Micrococcales</taxon>
        <taxon>Microbacteriaceae</taxon>
        <taxon>Microbacterium</taxon>
    </lineage>
</organism>
<dbReference type="AlphaFoldDB" id="A0AA40VLP5"/>
<evidence type="ECO:0000256" key="1">
    <source>
        <dbReference type="SAM" id="Phobius"/>
    </source>
</evidence>
<gene>
    <name evidence="2" type="ORF">BKA10_000831</name>
</gene>
<keyword evidence="1" id="KW-0812">Transmembrane</keyword>
<dbReference type="Proteomes" id="UP000549113">
    <property type="component" value="Unassembled WGS sequence"/>
</dbReference>
<dbReference type="EMBL" id="JACIFH010000001">
    <property type="protein sequence ID" value="MBB4139037.1"/>
    <property type="molecule type" value="Genomic_DNA"/>
</dbReference>
<keyword evidence="1" id="KW-1133">Transmembrane helix</keyword>